<name>A0A151S3U2_CAJCA</name>
<gene>
    <name evidence="1" type="ORF">KK1_028819</name>
</gene>
<accession>A0A151S3U2</accession>
<keyword evidence="2" id="KW-1185">Reference proteome</keyword>
<protein>
    <submittedName>
        <fullName evidence="1">Uncharacterized protein</fullName>
    </submittedName>
</protein>
<organism evidence="1 2">
    <name type="scientific">Cajanus cajan</name>
    <name type="common">Pigeon pea</name>
    <name type="synonym">Cajanus indicus</name>
    <dbReference type="NCBI Taxonomy" id="3821"/>
    <lineage>
        <taxon>Eukaryota</taxon>
        <taxon>Viridiplantae</taxon>
        <taxon>Streptophyta</taxon>
        <taxon>Embryophyta</taxon>
        <taxon>Tracheophyta</taxon>
        <taxon>Spermatophyta</taxon>
        <taxon>Magnoliopsida</taxon>
        <taxon>eudicotyledons</taxon>
        <taxon>Gunneridae</taxon>
        <taxon>Pentapetalae</taxon>
        <taxon>rosids</taxon>
        <taxon>fabids</taxon>
        <taxon>Fabales</taxon>
        <taxon>Fabaceae</taxon>
        <taxon>Papilionoideae</taxon>
        <taxon>50 kb inversion clade</taxon>
        <taxon>NPAAA clade</taxon>
        <taxon>indigoferoid/millettioid clade</taxon>
        <taxon>Phaseoleae</taxon>
        <taxon>Cajanus</taxon>
    </lineage>
</organism>
<evidence type="ECO:0000313" key="1">
    <source>
        <dbReference type="EMBL" id="KYP49472.1"/>
    </source>
</evidence>
<dbReference type="Proteomes" id="UP000075243">
    <property type="component" value="Unassembled WGS sequence"/>
</dbReference>
<dbReference type="PANTHER" id="PTHR34222">
    <property type="entry name" value="GAG_PRE-INTEGRS DOMAIN-CONTAINING PROTEIN"/>
    <property type="match status" value="1"/>
</dbReference>
<sequence>MCTCSIRCSCNVLPVMEQRKCEDQAMQFLRGLNDQYSNIRSHILLMDPIPPISKIFSYVVARTPIDSTSTKEVFHVGCFELFTSEKLPTLKRET</sequence>
<dbReference type="Gramene" id="C.cajan_30886.t">
    <property type="protein sequence ID" value="C.cajan_30886.t.cds1"/>
    <property type="gene ID" value="C.cajan_30886"/>
</dbReference>
<reference evidence="1" key="1">
    <citation type="journal article" date="2012" name="Nat. Biotechnol.">
        <title>Draft genome sequence of pigeonpea (Cajanus cajan), an orphan legume crop of resource-poor farmers.</title>
        <authorList>
            <person name="Varshney R.K."/>
            <person name="Chen W."/>
            <person name="Li Y."/>
            <person name="Bharti A.K."/>
            <person name="Saxena R.K."/>
            <person name="Schlueter J.A."/>
            <person name="Donoghue M.T."/>
            <person name="Azam S."/>
            <person name="Fan G."/>
            <person name="Whaley A.M."/>
            <person name="Farmer A.D."/>
            <person name="Sheridan J."/>
            <person name="Iwata A."/>
            <person name="Tuteja R."/>
            <person name="Penmetsa R.V."/>
            <person name="Wu W."/>
            <person name="Upadhyaya H.D."/>
            <person name="Yang S.P."/>
            <person name="Shah T."/>
            <person name="Saxena K.B."/>
            <person name="Michael T."/>
            <person name="McCombie W.R."/>
            <person name="Yang B."/>
            <person name="Zhang G."/>
            <person name="Yang H."/>
            <person name="Wang J."/>
            <person name="Spillane C."/>
            <person name="Cook D.R."/>
            <person name="May G.D."/>
            <person name="Xu X."/>
            <person name="Jackson S.A."/>
        </authorList>
    </citation>
    <scope>NUCLEOTIDE SEQUENCE [LARGE SCALE GENOMIC DNA]</scope>
</reference>
<dbReference type="PANTHER" id="PTHR34222:SF99">
    <property type="entry name" value="PROTEIN, PUTATIVE-RELATED"/>
    <property type="match status" value="1"/>
</dbReference>
<evidence type="ECO:0000313" key="2">
    <source>
        <dbReference type="Proteomes" id="UP000075243"/>
    </source>
</evidence>
<proteinExistence type="predicted"/>
<dbReference type="EMBL" id="KQ483476">
    <property type="protein sequence ID" value="KYP49472.1"/>
    <property type="molecule type" value="Genomic_DNA"/>
</dbReference>
<dbReference type="AlphaFoldDB" id="A0A151S3U2"/>